<dbReference type="PANTHER" id="PTHR35894">
    <property type="entry name" value="GENERAL SECRETION PATHWAY PROTEIN A-RELATED"/>
    <property type="match status" value="1"/>
</dbReference>
<dbReference type="RefSeq" id="WP_139747559.1">
    <property type="nucleotide sequence ID" value="NZ_CP065745.1"/>
</dbReference>
<dbReference type="PANTHER" id="PTHR35894:SF5">
    <property type="entry name" value="MU-LIKE PROPHAGE FLUMU DNA TRANSPOSITION PROTEIN B"/>
    <property type="match status" value="1"/>
</dbReference>
<dbReference type="GO" id="GO:0016887">
    <property type="term" value="F:ATP hydrolysis activity"/>
    <property type="evidence" value="ECO:0007669"/>
    <property type="project" value="InterPro"/>
</dbReference>
<organism evidence="2 3">
    <name type="scientific">Aeromonas allosaccharophila</name>
    <dbReference type="NCBI Taxonomy" id="656"/>
    <lineage>
        <taxon>Bacteria</taxon>
        <taxon>Pseudomonadati</taxon>
        <taxon>Pseudomonadota</taxon>
        <taxon>Gammaproteobacteria</taxon>
        <taxon>Aeromonadales</taxon>
        <taxon>Aeromonadaceae</taxon>
        <taxon>Aeromonas</taxon>
    </lineage>
</organism>
<keyword evidence="2" id="KW-0067">ATP-binding</keyword>
<dbReference type="GeneID" id="60784239"/>
<keyword evidence="2" id="KW-0547">Nucleotide-binding</keyword>
<proteinExistence type="predicted"/>
<sequence length="240" mass="27241">MKHKIVEVKNMLKTEQLLDNLLNRSSMVPGIGLVHGSTGFGKTTAVEWLFNQDEVNGVFVRCYKADTLTSLMDGITREIGLAPRHSLRAQIDGIVEAVRAQELVLFVDEVDHVIGNARIMETLRDIYDATEQPLILVGMEEIARRISQRKQLFNRISQWIEFKAADLEDVALFASEMLEVDVEIDEALLDLIRKRSNGMVRTIVTALDKIEKMAMASDARIIRLEDVDASELFQDVRRCR</sequence>
<gene>
    <name evidence="2" type="ORF">I6G90_01495</name>
</gene>
<feature type="domain" description="ORC1/DEAH AAA+ ATPase" evidence="1">
    <location>
        <begin position="29"/>
        <end position="145"/>
    </location>
</feature>
<name>A0A7T2UN42_9GAMM</name>
<accession>A0A7T2UN42</accession>
<evidence type="ECO:0000259" key="1">
    <source>
        <dbReference type="Pfam" id="PF13401"/>
    </source>
</evidence>
<dbReference type="Pfam" id="PF13401">
    <property type="entry name" value="AAA_22"/>
    <property type="match status" value="1"/>
</dbReference>
<dbReference type="SUPFAM" id="SSF52540">
    <property type="entry name" value="P-loop containing nucleoside triphosphate hydrolases"/>
    <property type="match status" value="1"/>
</dbReference>
<dbReference type="KEGG" id="aall:I6G90_01495"/>
<dbReference type="InterPro" id="IPR052026">
    <property type="entry name" value="ExeA_AAA_ATPase_DNA-bind"/>
</dbReference>
<dbReference type="GO" id="GO:0005524">
    <property type="term" value="F:ATP binding"/>
    <property type="evidence" value="ECO:0007669"/>
    <property type="project" value="UniProtKB-KW"/>
</dbReference>
<evidence type="ECO:0000313" key="3">
    <source>
        <dbReference type="Proteomes" id="UP000595101"/>
    </source>
</evidence>
<protein>
    <submittedName>
        <fullName evidence="2">ATP-binding protein</fullName>
    </submittedName>
</protein>
<dbReference type="AlphaFoldDB" id="A0A7T2UN42"/>
<dbReference type="EMBL" id="CP065745">
    <property type="protein sequence ID" value="QPR55147.1"/>
    <property type="molecule type" value="Genomic_DNA"/>
</dbReference>
<dbReference type="InterPro" id="IPR049945">
    <property type="entry name" value="AAA_22"/>
</dbReference>
<evidence type="ECO:0000313" key="2">
    <source>
        <dbReference type="EMBL" id="QPR55147.1"/>
    </source>
</evidence>
<dbReference type="InterPro" id="IPR027417">
    <property type="entry name" value="P-loop_NTPase"/>
</dbReference>
<dbReference type="Proteomes" id="UP000595101">
    <property type="component" value="Chromosome"/>
</dbReference>
<dbReference type="Gene3D" id="3.40.50.300">
    <property type="entry name" value="P-loop containing nucleotide triphosphate hydrolases"/>
    <property type="match status" value="1"/>
</dbReference>
<reference evidence="2 3" key="1">
    <citation type="submission" date="2020-12" db="EMBL/GenBank/DDBJ databases">
        <title>FDA dAtabase for Regulatory Grade micrObial Sequences (FDA-ARGOS): Supporting development and validation of Infectious Disease Dx tests.</title>
        <authorList>
            <person name="Sproer C."/>
            <person name="Gronow S."/>
            <person name="Severitt S."/>
            <person name="Schroder I."/>
            <person name="Tallon L."/>
            <person name="Sadzewicz L."/>
            <person name="Zhao X."/>
            <person name="Boylan J."/>
            <person name="Ott S."/>
            <person name="Bowen H."/>
            <person name="Vavikolanu K."/>
            <person name="Mehta A."/>
            <person name="Aluvathingal J."/>
            <person name="Nadendla S."/>
            <person name="Lowell S."/>
            <person name="Myers T."/>
            <person name="Yan Y."/>
            <person name="Sichtig H."/>
        </authorList>
    </citation>
    <scope>NUCLEOTIDE SEQUENCE [LARGE SCALE GENOMIC DNA]</scope>
    <source>
        <strain evidence="2 3">FDAARGOS_933</strain>
    </source>
</reference>